<proteinExistence type="predicted"/>
<reference evidence="1" key="1">
    <citation type="submission" date="2018-02" db="EMBL/GenBank/DDBJ databases">
        <title>Rhizophora mucronata_Transcriptome.</title>
        <authorList>
            <person name="Meera S.P."/>
            <person name="Sreeshan A."/>
            <person name="Augustine A."/>
        </authorList>
    </citation>
    <scope>NUCLEOTIDE SEQUENCE</scope>
    <source>
        <tissue evidence="1">Leaf</tissue>
    </source>
</reference>
<organism evidence="1">
    <name type="scientific">Rhizophora mucronata</name>
    <name type="common">Asiatic mangrove</name>
    <dbReference type="NCBI Taxonomy" id="61149"/>
    <lineage>
        <taxon>Eukaryota</taxon>
        <taxon>Viridiplantae</taxon>
        <taxon>Streptophyta</taxon>
        <taxon>Embryophyta</taxon>
        <taxon>Tracheophyta</taxon>
        <taxon>Spermatophyta</taxon>
        <taxon>Magnoliopsida</taxon>
        <taxon>eudicotyledons</taxon>
        <taxon>Gunneridae</taxon>
        <taxon>Pentapetalae</taxon>
        <taxon>rosids</taxon>
        <taxon>fabids</taxon>
        <taxon>Malpighiales</taxon>
        <taxon>Rhizophoraceae</taxon>
        <taxon>Rhizophora</taxon>
    </lineage>
</organism>
<dbReference type="EMBL" id="GGEC01073673">
    <property type="protein sequence ID" value="MBX54157.1"/>
    <property type="molecule type" value="Transcribed_RNA"/>
</dbReference>
<name>A0A2P2PHK6_RHIMU</name>
<protein>
    <submittedName>
        <fullName evidence="1">Uncharacterized protein</fullName>
    </submittedName>
</protein>
<sequence>MSLIKKNYPPMDRFATIVFTSER</sequence>
<evidence type="ECO:0000313" key="1">
    <source>
        <dbReference type="EMBL" id="MBX54157.1"/>
    </source>
</evidence>
<accession>A0A2P2PHK6</accession>
<dbReference type="AlphaFoldDB" id="A0A2P2PHK6"/>